<dbReference type="Pfam" id="PF01783">
    <property type="entry name" value="Ribosomal_L32p"/>
    <property type="match status" value="1"/>
</dbReference>
<dbReference type="EMBL" id="JADCLJ010000020">
    <property type="protein sequence ID" value="MBE4908839.1"/>
    <property type="molecule type" value="Genomic_DNA"/>
</dbReference>
<evidence type="ECO:0000256" key="1">
    <source>
        <dbReference type="ARBA" id="ARBA00008560"/>
    </source>
</evidence>
<dbReference type="InterPro" id="IPR002677">
    <property type="entry name" value="Ribosomal_bL32"/>
</dbReference>
<keyword evidence="7" id="KW-1185">Reference proteome</keyword>
<dbReference type="PANTHER" id="PTHR35534">
    <property type="entry name" value="50S RIBOSOMAL PROTEIN L32"/>
    <property type="match status" value="1"/>
</dbReference>
<name>A0ABR9QK11_9BACI</name>
<organism evidence="6 7">
    <name type="scientific">Litchfieldia luteola</name>
    <dbReference type="NCBI Taxonomy" id="682179"/>
    <lineage>
        <taxon>Bacteria</taxon>
        <taxon>Bacillati</taxon>
        <taxon>Bacillota</taxon>
        <taxon>Bacilli</taxon>
        <taxon>Bacillales</taxon>
        <taxon>Bacillaceae</taxon>
        <taxon>Litchfieldia</taxon>
    </lineage>
</organism>
<keyword evidence="3 5" id="KW-0687">Ribonucleoprotein</keyword>
<dbReference type="Proteomes" id="UP001516662">
    <property type="component" value="Unassembled WGS sequence"/>
</dbReference>
<gene>
    <name evidence="5 6" type="primary">rpmF</name>
    <name evidence="6" type="ORF">IMZ08_12295</name>
</gene>
<evidence type="ECO:0000313" key="6">
    <source>
        <dbReference type="EMBL" id="MBE4908839.1"/>
    </source>
</evidence>
<dbReference type="HAMAP" id="MF_00340">
    <property type="entry name" value="Ribosomal_bL32"/>
    <property type="match status" value="1"/>
</dbReference>
<dbReference type="SUPFAM" id="SSF57829">
    <property type="entry name" value="Zn-binding ribosomal proteins"/>
    <property type="match status" value="1"/>
</dbReference>
<dbReference type="GO" id="GO:0005840">
    <property type="term" value="C:ribosome"/>
    <property type="evidence" value="ECO:0007669"/>
    <property type="project" value="UniProtKB-KW"/>
</dbReference>
<sequence length="58" mass="6536">MAVPFRRTSKTAKRKRRTHFKLQVPGMVECPNCGDMKLAHRVCKACGTYKGKEVVNNG</sequence>
<dbReference type="NCBIfam" id="TIGR01031">
    <property type="entry name" value="rpmF_bact"/>
    <property type="match status" value="1"/>
</dbReference>
<comment type="caution">
    <text evidence="6">The sequence shown here is derived from an EMBL/GenBank/DDBJ whole genome shotgun (WGS) entry which is preliminary data.</text>
</comment>
<evidence type="ECO:0000256" key="5">
    <source>
        <dbReference type="HAMAP-Rule" id="MF_00340"/>
    </source>
</evidence>
<dbReference type="PANTHER" id="PTHR35534:SF2">
    <property type="entry name" value="LARGE RIBOSOMAL SUBUNIT PROTEIN BL32"/>
    <property type="match status" value="1"/>
</dbReference>
<evidence type="ECO:0000256" key="2">
    <source>
        <dbReference type="ARBA" id="ARBA00022980"/>
    </source>
</evidence>
<dbReference type="InterPro" id="IPR011332">
    <property type="entry name" value="Ribosomal_zn-bd"/>
</dbReference>
<dbReference type="RefSeq" id="WP_193472666.1">
    <property type="nucleotide sequence ID" value="NZ_JADCLJ010000020.1"/>
</dbReference>
<evidence type="ECO:0000313" key="7">
    <source>
        <dbReference type="Proteomes" id="UP001516662"/>
    </source>
</evidence>
<evidence type="ECO:0000256" key="3">
    <source>
        <dbReference type="ARBA" id="ARBA00023274"/>
    </source>
</evidence>
<keyword evidence="2 5" id="KW-0689">Ribosomal protein</keyword>
<evidence type="ECO:0000256" key="4">
    <source>
        <dbReference type="ARBA" id="ARBA00035178"/>
    </source>
</evidence>
<comment type="similarity">
    <text evidence="1 5">Belongs to the bacterial ribosomal protein bL32 family.</text>
</comment>
<dbReference type="InterPro" id="IPR044957">
    <property type="entry name" value="Ribosomal_bL32_bact"/>
</dbReference>
<reference evidence="6 7" key="1">
    <citation type="submission" date="2020-10" db="EMBL/GenBank/DDBJ databases">
        <title>Bacillus sp. HD4P25, an endophyte from a halophyte.</title>
        <authorList>
            <person name="Sun J.-Q."/>
        </authorList>
    </citation>
    <scope>NUCLEOTIDE SEQUENCE [LARGE SCALE GENOMIC DNA]</scope>
    <source>
        <strain evidence="6 7">YIM 93174</strain>
    </source>
</reference>
<protein>
    <recommendedName>
        <fullName evidence="4 5">Large ribosomal subunit protein bL32</fullName>
    </recommendedName>
</protein>
<proteinExistence type="inferred from homology"/>
<accession>A0ABR9QK11</accession>